<proteinExistence type="predicted"/>
<comment type="caution">
    <text evidence="1">The sequence shown here is derived from an EMBL/GenBank/DDBJ whole genome shotgun (WGS) entry which is preliminary data.</text>
</comment>
<protein>
    <submittedName>
        <fullName evidence="1">Uncharacterized protein</fullName>
    </submittedName>
</protein>
<sequence>AVGDPSPGVTFADFHYNADELLLCSAGWLETTPPGGPVADTNNAALRVLLFDDTTREGVGWQHVIPDGATSFTITIVSRAETAPAGTRQVGTQLAVRQVPDNAIVQTPFAQLNTVDIDLPTNEFFQYDQFAFTLAFFGLTAGELTQWQFARDTAAGTNLTGDWVVVEVRHQYS</sequence>
<feature type="non-terminal residue" evidence="1">
    <location>
        <position position="1"/>
    </location>
</feature>
<name>A0A0F8YN12_9ZZZZ</name>
<dbReference type="EMBL" id="LAZR01068531">
    <property type="protein sequence ID" value="KKK49461.1"/>
    <property type="molecule type" value="Genomic_DNA"/>
</dbReference>
<organism evidence="1">
    <name type="scientific">marine sediment metagenome</name>
    <dbReference type="NCBI Taxonomy" id="412755"/>
    <lineage>
        <taxon>unclassified sequences</taxon>
        <taxon>metagenomes</taxon>
        <taxon>ecological metagenomes</taxon>
    </lineage>
</organism>
<evidence type="ECO:0000313" key="1">
    <source>
        <dbReference type="EMBL" id="KKK49461.1"/>
    </source>
</evidence>
<reference evidence="1" key="1">
    <citation type="journal article" date="2015" name="Nature">
        <title>Complex archaea that bridge the gap between prokaryotes and eukaryotes.</title>
        <authorList>
            <person name="Spang A."/>
            <person name="Saw J.H."/>
            <person name="Jorgensen S.L."/>
            <person name="Zaremba-Niedzwiedzka K."/>
            <person name="Martijn J."/>
            <person name="Lind A.E."/>
            <person name="van Eijk R."/>
            <person name="Schleper C."/>
            <person name="Guy L."/>
            <person name="Ettema T.J."/>
        </authorList>
    </citation>
    <scope>NUCLEOTIDE SEQUENCE</scope>
</reference>
<accession>A0A0F8YN12</accession>
<gene>
    <name evidence="1" type="ORF">LCGC14_3134830</name>
</gene>
<dbReference type="AlphaFoldDB" id="A0A0F8YN12"/>